<evidence type="ECO:0000256" key="3">
    <source>
        <dbReference type="ARBA" id="ARBA00023082"/>
    </source>
</evidence>
<evidence type="ECO:0000259" key="7">
    <source>
        <dbReference type="Pfam" id="PF04542"/>
    </source>
</evidence>
<dbReference type="Pfam" id="PF04542">
    <property type="entry name" value="Sigma70_r2"/>
    <property type="match status" value="1"/>
</dbReference>
<feature type="domain" description="RNA polymerase sigma-70 region 2" evidence="7">
    <location>
        <begin position="14"/>
        <end position="77"/>
    </location>
</feature>
<evidence type="ECO:0000256" key="4">
    <source>
        <dbReference type="ARBA" id="ARBA00023125"/>
    </source>
</evidence>
<protein>
    <submittedName>
        <fullName evidence="9">Sigma-70 family RNA polymerase sigma factor</fullName>
    </submittedName>
</protein>
<dbReference type="InterPro" id="IPR036388">
    <property type="entry name" value="WH-like_DNA-bd_sf"/>
</dbReference>
<accession>A0A5C4VX42</accession>
<dbReference type="EMBL" id="VDMP01000024">
    <property type="protein sequence ID" value="TNM39769.1"/>
    <property type="molecule type" value="Genomic_DNA"/>
</dbReference>
<dbReference type="RefSeq" id="WP_139623258.1">
    <property type="nucleotide sequence ID" value="NZ_VDMP01000024.1"/>
</dbReference>
<evidence type="ECO:0000256" key="2">
    <source>
        <dbReference type="ARBA" id="ARBA00023015"/>
    </source>
</evidence>
<keyword evidence="3" id="KW-0731">Sigma factor</keyword>
<dbReference type="SUPFAM" id="SSF88946">
    <property type="entry name" value="Sigma2 domain of RNA polymerase sigma factors"/>
    <property type="match status" value="1"/>
</dbReference>
<keyword evidence="4" id="KW-0238">DNA-binding</keyword>
<comment type="similarity">
    <text evidence="1">Belongs to the sigma-70 factor family. ECF subfamily.</text>
</comment>
<reference evidence="9 10" key="1">
    <citation type="journal article" date="2016" name="Int. J. Syst. Evol. Microbiol.">
        <title>Nocardioides albidus sp. nov., an actinobacterium isolated from garden soil.</title>
        <authorList>
            <person name="Singh H."/>
            <person name="Du J."/>
            <person name="Trinh H."/>
            <person name="Won K."/>
            <person name="Yang J.E."/>
            <person name="Yin C."/>
            <person name="Kook M."/>
            <person name="Yi T.H."/>
        </authorList>
    </citation>
    <scope>NUCLEOTIDE SEQUENCE [LARGE SCALE GENOMIC DNA]</scope>
    <source>
        <strain evidence="9 10">CCTCC AB 2015297</strain>
    </source>
</reference>
<dbReference type="GO" id="GO:0006352">
    <property type="term" value="P:DNA-templated transcription initiation"/>
    <property type="evidence" value="ECO:0007669"/>
    <property type="project" value="InterPro"/>
</dbReference>
<keyword evidence="2" id="KW-0805">Transcription regulation</keyword>
<evidence type="ECO:0000259" key="8">
    <source>
        <dbReference type="Pfam" id="PF08281"/>
    </source>
</evidence>
<dbReference type="Proteomes" id="UP000313231">
    <property type="component" value="Unassembled WGS sequence"/>
</dbReference>
<dbReference type="GO" id="GO:0016987">
    <property type="term" value="F:sigma factor activity"/>
    <property type="evidence" value="ECO:0007669"/>
    <property type="project" value="UniProtKB-KW"/>
</dbReference>
<name>A0A5C4VX42_9ACTN</name>
<dbReference type="NCBIfam" id="TIGR02937">
    <property type="entry name" value="sigma70-ECF"/>
    <property type="match status" value="1"/>
</dbReference>
<keyword evidence="10" id="KW-1185">Reference proteome</keyword>
<dbReference type="GO" id="GO:0003677">
    <property type="term" value="F:DNA binding"/>
    <property type="evidence" value="ECO:0007669"/>
    <property type="project" value="UniProtKB-KW"/>
</dbReference>
<proteinExistence type="inferred from homology"/>
<dbReference type="Gene3D" id="1.10.1740.10">
    <property type="match status" value="1"/>
</dbReference>
<sequence>MSTPEDADFSEAWRRDGPRVAAYVRRHVAPDDVQDVVAETFMQAWRRWDDVPDPPIGWLIATARKVVGNSRRSARRRTALRDRLELLDRAARPEADAGMLATDRMAALEALAALPDDHREALLLVAWDGLSPDAAADVLGLRPGTFRVRAHRARAALADLDPPTDLRAATPSRPLTEGGLR</sequence>
<gene>
    <name evidence="9" type="ORF">FHP29_12995</name>
</gene>
<comment type="caution">
    <text evidence="9">The sequence shown here is derived from an EMBL/GenBank/DDBJ whole genome shotgun (WGS) entry which is preliminary data.</text>
</comment>
<dbReference type="AlphaFoldDB" id="A0A5C4VX42"/>
<evidence type="ECO:0000313" key="10">
    <source>
        <dbReference type="Proteomes" id="UP000313231"/>
    </source>
</evidence>
<evidence type="ECO:0000313" key="9">
    <source>
        <dbReference type="EMBL" id="TNM39769.1"/>
    </source>
</evidence>
<dbReference type="InterPro" id="IPR014284">
    <property type="entry name" value="RNA_pol_sigma-70_dom"/>
</dbReference>
<dbReference type="InterPro" id="IPR013325">
    <property type="entry name" value="RNA_pol_sigma_r2"/>
</dbReference>
<dbReference type="Gene3D" id="1.10.10.10">
    <property type="entry name" value="Winged helix-like DNA-binding domain superfamily/Winged helix DNA-binding domain"/>
    <property type="match status" value="1"/>
</dbReference>
<evidence type="ECO:0000256" key="1">
    <source>
        <dbReference type="ARBA" id="ARBA00010641"/>
    </source>
</evidence>
<feature type="region of interest" description="Disordered" evidence="6">
    <location>
        <begin position="162"/>
        <end position="181"/>
    </location>
</feature>
<dbReference type="InterPro" id="IPR013324">
    <property type="entry name" value="RNA_pol_sigma_r3/r4-like"/>
</dbReference>
<evidence type="ECO:0000256" key="5">
    <source>
        <dbReference type="ARBA" id="ARBA00023163"/>
    </source>
</evidence>
<feature type="domain" description="RNA polymerase sigma factor 70 region 4 type 2" evidence="8">
    <location>
        <begin position="105"/>
        <end position="157"/>
    </location>
</feature>
<evidence type="ECO:0000256" key="6">
    <source>
        <dbReference type="SAM" id="MobiDB-lite"/>
    </source>
</evidence>
<keyword evidence="5" id="KW-0804">Transcription</keyword>
<dbReference type="InterPro" id="IPR007627">
    <property type="entry name" value="RNA_pol_sigma70_r2"/>
</dbReference>
<dbReference type="OrthoDB" id="4184921at2"/>
<dbReference type="InterPro" id="IPR039425">
    <property type="entry name" value="RNA_pol_sigma-70-like"/>
</dbReference>
<dbReference type="SUPFAM" id="SSF88659">
    <property type="entry name" value="Sigma3 and sigma4 domains of RNA polymerase sigma factors"/>
    <property type="match status" value="1"/>
</dbReference>
<dbReference type="PANTHER" id="PTHR43133:SF8">
    <property type="entry name" value="RNA POLYMERASE SIGMA FACTOR HI_1459-RELATED"/>
    <property type="match status" value="1"/>
</dbReference>
<organism evidence="9 10">
    <name type="scientific">Nocardioides albidus</name>
    <dbReference type="NCBI Taxonomy" id="1517589"/>
    <lineage>
        <taxon>Bacteria</taxon>
        <taxon>Bacillati</taxon>
        <taxon>Actinomycetota</taxon>
        <taxon>Actinomycetes</taxon>
        <taxon>Propionibacteriales</taxon>
        <taxon>Nocardioidaceae</taxon>
        <taxon>Nocardioides</taxon>
    </lineage>
</organism>
<dbReference type="PANTHER" id="PTHR43133">
    <property type="entry name" value="RNA POLYMERASE ECF-TYPE SIGMA FACTO"/>
    <property type="match status" value="1"/>
</dbReference>
<dbReference type="Pfam" id="PF08281">
    <property type="entry name" value="Sigma70_r4_2"/>
    <property type="match status" value="1"/>
</dbReference>
<dbReference type="InterPro" id="IPR013249">
    <property type="entry name" value="RNA_pol_sigma70_r4_t2"/>
</dbReference>